<evidence type="ECO:0000256" key="1">
    <source>
        <dbReference type="SAM" id="MobiDB-lite"/>
    </source>
</evidence>
<dbReference type="PROSITE" id="PS50878">
    <property type="entry name" value="RT_POL"/>
    <property type="match status" value="1"/>
</dbReference>
<dbReference type="AlphaFoldDB" id="A0A8D8XDM6"/>
<sequence length="866" mass="99450">MIMLRRNSASDETLPRDLTGPQRMPVDSRMTGCVKYANTSTSTSTSHKQNDLMKKNNLKIGTWNVQSLNVTGKLENVLNEMKNLSLDIFGISETFWEDSNDFNTNLPCGMKFRIIYSGGLKKRKGVAIILRQNVANLVKSVYMISERIIAIKLDTKPINTFIVQCYAPTLDSNQEVKTKFYDDLRLTLNHKLFQEVVILLGDFNAKVGDKRIDNIVGPYGLGDMNDSGEDLINLCTEKELFITNTWFEQKISARHTWTSPDGYTKNQIDFICVSNRFRNAVTNAKTRPGSDCGSDHNPVVINIKIKLKKPIKKNITKKWKLNNNTESYNLFTEIVSQKLEHQFNENYCISNIDENWNGMRDTIASTAQEVFGTEKPLCKQKWMTQEIIDLMEKRKTYKNSEKPEDATKYKELKGKIQKICRQKKDEFINKQCEEAERLDAIDSKLFHKKIKEMTMSPKKLSYSLIDAQGNEIYDSTQMLCRWKEYCENLYKDERSTEIPNIEINDNEIPHFSNEDIKDTIKKLSNGKSCGSDNIPAEFIKLLDTDGLTLITDIVNSIYKTGHIPSDFLLSTFITLPKVNKAKKCSDFRTISLISHTSKILLQIIKRRINDIIETNLSETQMGFRAGKGCRDALTVMRVVLEKNVDKNNDIFMAFIDYEKAFDNVNHQKLIEILEKVKIHKADIRLIAKLYWGQKGKVKTSTGISEEFNIMKGVRQGCIISPVLFNIYAEQIIKEAVENEPHGILLKDKLINNLRYADDLVLLTSSKQSLVVLLEKLFESSSNYHMKVNIKKSKIMRVSKAENSKIGRVEIEGQVMEEVSKYKYLGVIITKNAKFDDEVKIRIGMAKSAFWKHKENDTTQHIQKNKT</sequence>
<proteinExistence type="predicted"/>
<dbReference type="SUPFAM" id="SSF56672">
    <property type="entry name" value="DNA/RNA polymerases"/>
    <property type="match status" value="1"/>
</dbReference>
<dbReference type="Pfam" id="PF03372">
    <property type="entry name" value="Exo_endo_phos"/>
    <property type="match status" value="1"/>
</dbReference>
<dbReference type="InterPro" id="IPR043128">
    <property type="entry name" value="Rev_trsase/Diguanyl_cyclase"/>
</dbReference>
<dbReference type="InterPro" id="IPR000477">
    <property type="entry name" value="RT_dom"/>
</dbReference>
<dbReference type="InterPro" id="IPR036691">
    <property type="entry name" value="Endo/exonu/phosph_ase_sf"/>
</dbReference>
<evidence type="ECO:0000313" key="3">
    <source>
        <dbReference type="EMBL" id="CAG6691563.1"/>
    </source>
</evidence>
<dbReference type="InterPro" id="IPR043502">
    <property type="entry name" value="DNA/RNA_pol_sf"/>
</dbReference>
<dbReference type="Gene3D" id="3.30.70.270">
    <property type="match status" value="1"/>
</dbReference>
<dbReference type="Gene3D" id="3.60.10.10">
    <property type="entry name" value="Endonuclease/exonuclease/phosphatase"/>
    <property type="match status" value="1"/>
</dbReference>
<dbReference type="EMBL" id="HBUF01303419">
    <property type="protein sequence ID" value="CAG6691563.1"/>
    <property type="molecule type" value="Transcribed_RNA"/>
</dbReference>
<reference evidence="3" key="1">
    <citation type="submission" date="2021-05" db="EMBL/GenBank/DDBJ databases">
        <authorList>
            <person name="Alioto T."/>
            <person name="Alioto T."/>
            <person name="Gomez Garrido J."/>
        </authorList>
    </citation>
    <scope>NUCLEOTIDE SEQUENCE</scope>
</reference>
<dbReference type="PANTHER" id="PTHR47027">
    <property type="entry name" value="REVERSE TRANSCRIPTASE DOMAIN-CONTAINING PROTEIN"/>
    <property type="match status" value="1"/>
</dbReference>
<protein>
    <submittedName>
        <fullName evidence="3">Craniofacial development protein 2</fullName>
    </submittedName>
</protein>
<dbReference type="PANTHER" id="PTHR47027:SF8">
    <property type="entry name" value="RIBONUCLEASE H"/>
    <property type="match status" value="1"/>
</dbReference>
<accession>A0A8D8XDM6</accession>
<dbReference type="CDD" id="cd09076">
    <property type="entry name" value="L1-EN"/>
    <property type="match status" value="1"/>
</dbReference>
<name>A0A8D8XDM6_9HEMI</name>
<organism evidence="3">
    <name type="scientific">Cacopsylla melanoneura</name>
    <dbReference type="NCBI Taxonomy" id="428564"/>
    <lineage>
        <taxon>Eukaryota</taxon>
        <taxon>Metazoa</taxon>
        <taxon>Ecdysozoa</taxon>
        <taxon>Arthropoda</taxon>
        <taxon>Hexapoda</taxon>
        <taxon>Insecta</taxon>
        <taxon>Pterygota</taxon>
        <taxon>Neoptera</taxon>
        <taxon>Paraneoptera</taxon>
        <taxon>Hemiptera</taxon>
        <taxon>Sternorrhyncha</taxon>
        <taxon>Psylloidea</taxon>
        <taxon>Psyllidae</taxon>
        <taxon>Psyllinae</taxon>
        <taxon>Cacopsylla</taxon>
    </lineage>
</organism>
<dbReference type="Pfam" id="PF00078">
    <property type="entry name" value="RVT_1"/>
    <property type="match status" value="1"/>
</dbReference>
<dbReference type="InterPro" id="IPR005135">
    <property type="entry name" value="Endo/exonuclease/phosphatase"/>
</dbReference>
<feature type="domain" description="Reverse transcriptase" evidence="2">
    <location>
        <begin position="556"/>
        <end position="828"/>
    </location>
</feature>
<dbReference type="GO" id="GO:0071897">
    <property type="term" value="P:DNA biosynthetic process"/>
    <property type="evidence" value="ECO:0007669"/>
    <property type="project" value="UniProtKB-ARBA"/>
</dbReference>
<dbReference type="GO" id="GO:0003824">
    <property type="term" value="F:catalytic activity"/>
    <property type="evidence" value="ECO:0007669"/>
    <property type="project" value="InterPro"/>
</dbReference>
<feature type="region of interest" description="Disordered" evidence="1">
    <location>
        <begin position="1"/>
        <end position="25"/>
    </location>
</feature>
<dbReference type="SUPFAM" id="SSF56219">
    <property type="entry name" value="DNase I-like"/>
    <property type="match status" value="1"/>
</dbReference>
<evidence type="ECO:0000259" key="2">
    <source>
        <dbReference type="PROSITE" id="PS50878"/>
    </source>
</evidence>
<dbReference type="CDD" id="cd01650">
    <property type="entry name" value="RT_nLTR_like"/>
    <property type="match status" value="1"/>
</dbReference>